<dbReference type="GO" id="GO:0000049">
    <property type="term" value="F:tRNA binding"/>
    <property type="evidence" value="ECO:0007669"/>
    <property type="project" value="UniProtKB-KW"/>
</dbReference>
<evidence type="ECO:0000256" key="5">
    <source>
        <dbReference type="ARBA" id="ARBA00022694"/>
    </source>
</evidence>
<keyword evidence="5" id="KW-0819">tRNA processing</keyword>
<evidence type="ECO:0000259" key="11">
    <source>
        <dbReference type="Pfam" id="PF01743"/>
    </source>
</evidence>
<dbReference type="InterPro" id="IPR006675">
    <property type="entry name" value="HDIG_dom"/>
</dbReference>
<keyword evidence="3" id="KW-0820">tRNA-binding</keyword>
<keyword evidence="10" id="KW-0694">RNA-binding</keyword>
<dbReference type="GO" id="GO:0046872">
    <property type="term" value="F:metal ion binding"/>
    <property type="evidence" value="ECO:0007669"/>
    <property type="project" value="UniProtKB-KW"/>
</dbReference>
<evidence type="ECO:0000256" key="10">
    <source>
        <dbReference type="ARBA" id="ARBA00022884"/>
    </source>
</evidence>
<protein>
    <submittedName>
        <fullName evidence="14">tRNA nucleotidyltransferase, CC-adding</fullName>
        <ecNumber evidence="14">2.7.7.72</ecNumber>
    </submittedName>
</protein>
<evidence type="ECO:0000256" key="7">
    <source>
        <dbReference type="ARBA" id="ARBA00022723"/>
    </source>
</evidence>
<keyword evidence="6 14" id="KW-0548">Nucleotidyltransferase</keyword>
<dbReference type="SUPFAM" id="SSF81301">
    <property type="entry name" value="Nucleotidyltransferase"/>
    <property type="match status" value="1"/>
</dbReference>
<dbReference type="GO" id="GO:0008033">
    <property type="term" value="P:tRNA processing"/>
    <property type="evidence" value="ECO:0007669"/>
    <property type="project" value="UniProtKB-KW"/>
</dbReference>
<name>A0A3B0W1N9_9ZZZZ</name>
<keyword evidence="4 14" id="KW-0808">Transferase</keyword>
<sequence>MQKMTRGGQGLSCAQLADFIGVELLGKLAATHGRFHGEVYLTGGTIRDLLLGREPADIDLTVREDARGWAADLARTTGGAYVPLGRDEDAARVVWQGRSIDFSSFREGAVVIEEDLWKRDITINSLAVPVQGLWSGDGSLRSPAVQVLDPTGGLHDLAGQCVRVTSDRSFLSDPLRLLRAFRFAATHGFAVQRQTFELVGRQRQLISRVAPERVAHELDLIMESPRAHAAFADMAAAGLLFEVLPELKAGVGIKQPASHHLDVFDHCLATLQAMEKLQADPARFFAGFSEVLRDYLESGRRRKQLKWAALFHDLGKPATVAIREDRGGRITFYNHDRAGADLFTAIARRLRWSNVDTTAVADLIAFHMRPFHLCNVRRRGQLSLKACLRLIRLAGPSLPGLFLLGMADTLAGQGPGRPEQIEREVADLFAHLEEVRGEYVEPVHSLPPLLTGRDLIDELHLVPGPKFREILDIVAEARMEKKISSRREALALAMDLLGSGGR</sequence>
<dbReference type="Pfam" id="PF12627">
    <property type="entry name" value="PolyA_pol_RNAbd"/>
    <property type="match status" value="1"/>
</dbReference>
<evidence type="ECO:0000259" key="12">
    <source>
        <dbReference type="Pfam" id="PF01966"/>
    </source>
</evidence>
<dbReference type="NCBIfam" id="TIGR00277">
    <property type="entry name" value="HDIG"/>
    <property type="match status" value="1"/>
</dbReference>
<dbReference type="PANTHER" id="PTHR47545">
    <property type="entry name" value="MULTIFUNCTIONAL CCA PROTEIN"/>
    <property type="match status" value="1"/>
</dbReference>
<accession>A0A3B0W1N9</accession>
<organism evidence="14">
    <name type="scientific">hydrothermal vent metagenome</name>
    <dbReference type="NCBI Taxonomy" id="652676"/>
    <lineage>
        <taxon>unclassified sequences</taxon>
        <taxon>metagenomes</taxon>
        <taxon>ecological metagenomes</taxon>
    </lineage>
</organism>
<reference evidence="14" key="1">
    <citation type="submission" date="2018-06" db="EMBL/GenBank/DDBJ databases">
        <authorList>
            <person name="Zhirakovskaya E."/>
        </authorList>
    </citation>
    <scope>NUCLEOTIDE SEQUENCE</scope>
</reference>
<evidence type="ECO:0000256" key="2">
    <source>
        <dbReference type="ARBA" id="ARBA00007265"/>
    </source>
</evidence>
<evidence type="ECO:0000256" key="1">
    <source>
        <dbReference type="ARBA" id="ARBA00001946"/>
    </source>
</evidence>
<evidence type="ECO:0000256" key="9">
    <source>
        <dbReference type="ARBA" id="ARBA00022842"/>
    </source>
</evidence>
<keyword evidence="9" id="KW-0460">Magnesium</keyword>
<keyword evidence="8" id="KW-0547">Nucleotide-binding</keyword>
<dbReference type="Gene3D" id="1.10.3090.10">
    <property type="entry name" value="cca-adding enzyme, domain 2"/>
    <property type="match status" value="2"/>
</dbReference>
<evidence type="ECO:0000256" key="3">
    <source>
        <dbReference type="ARBA" id="ARBA00022555"/>
    </source>
</evidence>
<gene>
    <name evidence="14" type="ORF">MNBD_DELTA04-422</name>
</gene>
<evidence type="ECO:0000256" key="6">
    <source>
        <dbReference type="ARBA" id="ARBA00022695"/>
    </source>
</evidence>
<dbReference type="AlphaFoldDB" id="A0A3B0W1N9"/>
<dbReference type="GO" id="GO:0000166">
    <property type="term" value="F:nucleotide binding"/>
    <property type="evidence" value="ECO:0007669"/>
    <property type="project" value="UniProtKB-KW"/>
</dbReference>
<feature type="domain" description="tRNA nucleotidyltransferase/poly(A) polymerase RNA and SrmB- binding" evidence="13">
    <location>
        <begin position="188"/>
        <end position="248"/>
    </location>
</feature>
<evidence type="ECO:0000259" key="13">
    <source>
        <dbReference type="Pfam" id="PF12627"/>
    </source>
</evidence>
<feature type="domain" description="Poly A polymerase head" evidence="11">
    <location>
        <begin position="39"/>
        <end position="163"/>
    </location>
</feature>
<dbReference type="SUPFAM" id="SSF81891">
    <property type="entry name" value="Poly A polymerase C-terminal region-like"/>
    <property type="match status" value="1"/>
</dbReference>
<evidence type="ECO:0000256" key="4">
    <source>
        <dbReference type="ARBA" id="ARBA00022679"/>
    </source>
</evidence>
<comment type="cofactor">
    <cofactor evidence="1">
        <name>Mg(2+)</name>
        <dbReference type="ChEBI" id="CHEBI:18420"/>
    </cofactor>
</comment>
<proteinExistence type="inferred from homology"/>
<dbReference type="Gene3D" id="3.30.460.10">
    <property type="entry name" value="Beta Polymerase, domain 2"/>
    <property type="match status" value="1"/>
</dbReference>
<dbReference type="InterPro" id="IPR002646">
    <property type="entry name" value="PolA_pol_head_dom"/>
</dbReference>
<dbReference type="InterPro" id="IPR032828">
    <property type="entry name" value="PolyA_RNA-bd"/>
</dbReference>
<dbReference type="EC" id="2.7.7.72" evidence="14"/>
<keyword evidence="7" id="KW-0479">Metal-binding</keyword>
<dbReference type="InterPro" id="IPR043519">
    <property type="entry name" value="NT_sf"/>
</dbReference>
<dbReference type="InterPro" id="IPR006674">
    <property type="entry name" value="HD_domain"/>
</dbReference>
<dbReference type="EMBL" id="UOEY01000061">
    <property type="protein sequence ID" value="VAW38506.1"/>
    <property type="molecule type" value="Genomic_DNA"/>
</dbReference>
<dbReference type="PANTHER" id="PTHR47545:SF2">
    <property type="entry name" value="CC-ADDING TRNA NUCLEOTIDYLTRANSFERASE"/>
    <property type="match status" value="1"/>
</dbReference>
<dbReference type="InterPro" id="IPR050124">
    <property type="entry name" value="tRNA_CCA-adding_enzyme"/>
</dbReference>
<dbReference type="Pfam" id="PF01743">
    <property type="entry name" value="PolyA_pol"/>
    <property type="match status" value="1"/>
</dbReference>
<comment type="similarity">
    <text evidence="2">Belongs to the tRNA nucleotidyltransferase/poly(A) polymerase family.</text>
</comment>
<dbReference type="GO" id="GO:0004810">
    <property type="term" value="F:CCA tRNA nucleotidyltransferase activity"/>
    <property type="evidence" value="ECO:0007669"/>
    <property type="project" value="UniProtKB-EC"/>
</dbReference>
<feature type="domain" description="HD" evidence="12">
    <location>
        <begin position="263"/>
        <end position="372"/>
    </location>
</feature>
<evidence type="ECO:0000256" key="8">
    <source>
        <dbReference type="ARBA" id="ARBA00022741"/>
    </source>
</evidence>
<dbReference type="Pfam" id="PF01966">
    <property type="entry name" value="HD"/>
    <property type="match status" value="1"/>
</dbReference>
<evidence type="ECO:0000313" key="14">
    <source>
        <dbReference type="EMBL" id="VAW38506.1"/>
    </source>
</evidence>